<dbReference type="AlphaFoldDB" id="X1TKH8"/>
<keyword evidence="3" id="KW-0489">Methyltransferase</keyword>
<evidence type="ECO:0000256" key="5">
    <source>
        <dbReference type="ARBA" id="ARBA00022691"/>
    </source>
</evidence>
<dbReference type="PROSITE" id="PS00093">
    <property type="entry name" value="N4_MTASE"/>
    <property type="match status" value="1"/>
</dbReference>
<keyword evidence="4" id="KW-0808">Transferase</keyword>
<evidence type="ECO:0000256" key="6">
    <source>
        <dbReference type="ARBA" id="ARBA00022747"/>
    </source>
</evidence>
<protein>
    <recommendedName>
        <fullName evidence="2">site-specific DNA-methyltransferase (cytosine-N(4)-specific)</fullName>
        <ecNumber evidence="2">2.1.1.113</ecNumber>
    </recommendedName>
</protein>
<dbReference type="Gene3D" id="3.40.50.150">
    <property type="entry name" value="Vaccinia Virus protein VP39"/>
    <property type="match status" value="1"/>
</dbReference>
<accession>X1TKH8</accession>
<sequence>MKPYYEDNHIRIFNKDCRSMSELPDESVQCVITSPPYFGLRKYSGKQELIWGGDKDCEHEWDIPTSAILGFNTLFRPEGEISTPLGLPSDKGKYAETIKGGADRQQKKVVGNFCSLCGAWKGGLGLEPTMELYILHLI</sequence>
<evidence type="ECO:0000256" key="1">
    <source>
        <dbReference type="ARBA" id="ARBA00010203"/>
    </source>
</evidence>
<organism evidence="8">
    <name type="scientific">marine sediment metagenome</name>
    <dbReference type="NCBI Taxonomy" id="412755"/>
    <lineage>
        <taxon>unclassified sequences</taxon>
        <taxon>metagenomes</taxon>
        <taxon>ecological metagenomes</taxon>
    </lineage>
</organism>
<dbReference type="EMBL" id="BARW01017828">
    <property type="protein sequence ID" value="GAI91861.1"/>
    <property type="molecule type" value="Genomic_DNA"/>
</dbReference>
<dbReference type="GO" id="GO:0009307">
    <property type="term" value="P:DNA restriction-modification system"/>
    <property type="evidence" value="ECO:0007669"/>
    <property type="project" value="UniProtKB-KW"/>
</dbReference>
<feature type="non-terminal residue" evidence="8">
    <location>
        <position position="138"/>
    </location>
</feature>
<dbReference type="EC" id="2.1.1.113" evidence="2"/>
<evidence type="ECO:0000256" key="4">
    <source>
        <dbReference type="ARBA" id="ARBA00022679"/>
    </source>
</evidence>
<evidence type="ECO:0000256" key="2">
    <source>
        <dbReference type="ARBA" id="ARBA00012185"/>
    </source>
</evidence>
<dbReference type="GO" id="GO:0015667">
    <property type="term" value="F:site-specific DNA-methyltransferase (cytosine-N4-specific) activity"/>
    <property type="evidence" value="ECO:0007669"/>
    <property type="project" value="UniProtKB-EC"/>
</dbReference>
<name>X1TKH8_9ZZZZ</name>
<dbReference type="GO" id="GO:0003677">
    <property type="term" value="F:DNA binding"/>
    <property type="evidence" value="ECO:0007669"/>
    <property type="project" value="InterPro"/>
</dbReference>
<evidence type="ECO:0000256" key="3">
    <source>
        <dbReference type="ARBA" id="ARBA00022603"/>
    </source>
</evidence>
<evidence type="ECO:0000256" key="7">
    <source>
        <dbReference type="ARBA" id="ARBA00049120"/>
    </source>
</evidence>
<comment type="caution">
    <text evidence="8">The sequence shown here is derived from an EMBL/GenBank/DDBJ whole genome shotgun (WGS) entry which is preliminary data.</text>
</comment>
<keyword evidence="6" id="KW-0680">Restriction system</keyword>
<reference evidence="8" key="1">
    <citation type="journal article" date="2014" name="Front. Microbiol.">
        <title>High frequency of phylogenetically diverse reductive dehalogenase-homologous genes in deep subseafloor sedimentary metagenomes.</title>
        <authorList>
            <person name="Kawai M."/>
            <person name="Futagami T."/>
            <person name="Toyoda A."/>
            <person name="Takaki Y."/>
            <person name="Nishi S."/>
            <person name="Hori S."/>
            <person name="Arai W."/>
            <person name="Tsubouchi T."/>
            <person name="Morono Y."/>
            <person name="Uchiyama I."/>
            <person name="Ito T."/>
            <person name="Fujiyama A."/>
            <person name="Inagaki F."/>
            <person name="Takami H."/>
        </authorList>
    </citation>
    <scope>NUCLEOTIDE SEQUENCE</scope>
    <source>
        <strain evidence="8">Expedition CK06-06</strain>
    </source>
</reference>
<evidence type="ECO:0000313" key="8">
    <source>
        <dbReference type="EMBL" id="GAI91861.1"/>
    </source>
</evidence>
<dbReference type="GO" id="GO:0032259">
    <property type="term" value="P:methylation"/>
    <property type="evidence" value="ECO:0007669"/>
    <property type="project" value="UniProtKB-KW"/>
</dbReference>
<comment type="similarity">
    <text evidence="1">Belongs to the N(4)/N(6)-methyltransferase family. N(4) subfamily.</text>
</comment>
<keyword evidence="5" id="KW-0949">S-adenosyl-L-methionine</keyword>
<comment type="catalytic activity">
    <reaction evidence="7">
        <text>a 2'-deoxycytidine in DNA + S-adenosyl-L-methionine = an N(4)-methyl-2'-deoxycytidine in DNA + S-adenosyl-L-homocysteine + H(+)</text>
        <dbReference type="Rhea" id="RHEA:16857"/>
        <dbReference type="Rhea" id="RHEA-COMP:11369"/>
        <dbReference type="Rhea" id="RHEA-COMP:13674"/>
        <dbReference type="ChEBI" id="CHEBI:15378"/>
        <dbReference type="ChEBI" id="CHEBI:57856"/>
        <dbReference type="ChEBI" id="CHEBI:59789"/>
        <dbReference type="ChEBI" id="CHEBI:85452"/>
        <dbReference type="ChEBI" id="CHEBI:137933"/>
        <dbReference type="EC" id="2.1.1.113"/>
    </reaction>
</comment>
<proteinExistence type="inferred from homology"/>
<dbReference type="InterPro" id="IPR017985">
    <property type="entry name" value="MeTrfase_CN4_CS"/>
</dbReference>
<dbReference type="InterPro" id="IPR029063">
    <property type="entry name" value="SAM-dependent_MTases_sf"/>
</dbReference>
<dbReference type="SUPFAM" id="SSF53335">
    <property type="entry name" value="S-adenosyl-L-methionine-dependent methyltransferases"/>
    <property type="match status" value="1"/>
</dbReference>
<gene>
    <name evidence="8" type="ORF">S12H4_30689</name>
</gene>